<dbReference type="InterPro" id="IPR035930">
    <property type="entry name" value="FomD-like_sf"/>
</dbReference>
<evidence type="ECO:0000313" key="2">
    <source>
        <dbReference type="EMBL" id="NYE21237.1"/>
    </source>
</evidence>
<dbReference type="RefSeq" id="WP_179491731.1">
    <property type="nucleotide sequence ID" value="NZ_JACCBV010000001.1"/>
</dbReference>
<feature type="domain" description="DUF402" evidence="1">
    <location>
        <begin position="44"/>
        <end position="163"/>
    </location>
</feature>
<dbReference type="InterPro" id="IPR007295">
    <property type="entry name" value="DUF402"/>
</dbReference>
<organism evidence="2 3">
    <name type="scientific">Microbacterium immunditiarum</name>
    <dbReference type="NCBI Taxonomy" id="337480"/>
    <lineage>
        <taxon>Bacteria</taxon>
        <taxon>Bacillati</taxon>
        <taxon>Actinomycetota</taxon>
        <taxon>Actinomycetes</taxon>
        <taxon>Micrococcales</taxon>
        <taxon>Microbacteriaceae</taxon>
        <taxon>Microbacterium</taxon>
    </lineage>
</organism>
<dbReference type="Proteomes" id="UP000576969">
    <property type="component" value="Unassembled WGS sequence"/>
</dbReference>
<comment type="caution">
    <text evidence="2">The sequence shown here is derived from an EMBL/GenBank/DDBJ whole genome shotgun (WGS) entry which is preliminary data.</text>
</comment>
<reference evidence="2 3" key="1">
    <citation type="submission" date="2020-07" db="EMBL/GenBank/DDBJ databases">
        <title>Sequencing the genomes of 1000 actinobacteria strains.</title>
        <authorList>
            <person name="Klenk H.-P."/>
        </authorList>
    </citation>
    <scope>NUCLEOTIDE SEQUENCE [LARGE SCALE GENOMIC DNA]</scope>
    <source>
        <strain evidence="2 3">DSM 24662</strain>
    </source>
</reference>
<dbReference type="EMBL" id="JACCBV010000001">
    <property type="protein sequence ID" value="NYE21237.1"/>
    <property type="molecule type" value="Genomic_DNA"/>
</dbReference>
<accession>A0A7Y9GRM3</accession>
<dbReference type="Pfam" id="PF04167">
    <property type="entry name" value="DUF402"/>
    <property type="match status" value="1"/>
</dbReference>
<evidence type="ECO:0000259" key="1">
    <source>
        <dbReference type="Pfam" id="PF04167"/>
    </source>
</evidence>
<name>A0A7Y9GRM3_9MICO</name>
<gene>
    <name evidence="2" type="ORF">BJ991_003265</name>
</gene>
<dbReference type="SUPFAM" id="SSF159234">
    <property type="entry name" value="FomD-like"/>
    <property type="match status" value="1"/>
</dbReference>
<proteinExistence type="predicted"/>
<sequence length="185" mass="20901">MTTHTTPAKRPAPGTRVIFRWRKWNGGDHWVHECVYLGSDEWGDWFGQPAGWRSHRPGRELTAAAANVTLVPASGDYALTHNVSPPATYRIYIDLAWDVHWEGAEPTGIDMDLDVVWAVDGRGLFIDDRDEWDEHRVEYGYPLDVVEHLESLAVDLEARVREGAAPFDDSTARRWLDRLAAAVPA</sequence>
<dbReference type="AlphaFoldDB" id="A0A7Y9GRM3"/>
<keyword evidence="3" id="KW-1185">Reference proteome</keyword>
<protein>
    <recommendedName>
        <fullName evidence="1">DUF402 domain-containing protein</fullName>
    </recommendedName>
</protein>
<dbReference type="Gene3D" id="2.40.380.10">
    <property type="entry name" value="FomD-like"/>
    <property type="match status" value="1"/>
</dbReference>
<evidence type="ECO:0000313" key="3">
    <source>
        <dbReference type="Proteomes" id="UP000576969"/>
    </source>
</evidence>